<keyword evidence="6" id="KW-1185">Reference proteome</keyword>
<evidence type="ECO:0000313" key="5">
    <source>
        <dbReference type="EMBL" id="MEL0660436.1"/>
    </source>
</evidence>
<accession>A0ABU9HEY3</accession>
<comment type="caution">
    <text evidence="5">The sequence shown here is derived from an EMBL/GenBank/DDBJ whole genome shotgun (WGS) entry which is preliminary data.</text>
</comment>
<dbReference type="SUPFAM" id="SSF102405">
    <property type="entry name" value="MCP/YpsA-like"/>
    <property type="match status" value="1"/>
</dbReference>
<organism evidence="5 6">
    <name type="scientific">Psychromonas arctica</name>
    <dbReference type="NCBI Taxonomy" id="168275"/>
    <lineage>
        <taxon>Bacteria</taxon>
        <taxon>Pseudomonadati</taxon>
        <taxon>Pseudomonadota</taxon>
        <taxon>Gammaproteobacteria</taxon>
        <taxon>Alteromonadales</taxon>
        <taxon>Psychromonadaceae</taxon>
        <taxon>Psychromonas</taxon>
    </lineage>
</organism>
<dbReference type="PANTHER" id="PTHR43022:SF1">
    <property type="entry name" value="PROTEIN SMF"/>
    <property type="match status" value="1"/>
</dbReference>
<dbReference type="Pfam" id="PF02481">
    <property type="entry name" value="DNA_processg_A"/>
    <property type="match status" value="1"/>
</dbReference>
<dbReference type="Pfam" id="PF25317">
    <property type="entry name" value="SAM_SMF"/>
    <property type="match status" value="1"/>
</dbReference>
<dbReference type="PANTHER" id="PTHR43022">
    <property type="entry name" value="PROTEIN SMF"/>
    <property type="match status" value="1"/>
</dbReference>
<dbReference type="InterPro" id="IPR057666">
    <property type="entry name" value="DrpA_SLOG"/>
</dbReference>
<dbReference type="NCBIfam" id="TIGR00732">
    <property type="entry name" value="dprA"/>
    <property type="match status" value="1"/>
</dbReference>
<reference evidence="5 6" key="1">
    <citation type="submission" date="2024-02" db="EMBL/GenBank/DDBJ databases">
        <title>Bacteria isolated from the canopy kelp, Nereocystis luetkeana.</title>
        <authorList>
            <person name="Pfister C.A."/>
            <person name="Younker I.T."/>
            <person name="Light S.H."/>
        </authorList>
    </citation>
    <scope>NUCLEOTIDE SEQUENCE [LARGE SCALE GENOMIC DNA]</scope>
    <source>
        <strain evidence="5 6">TI.2.07</strain>
    </source>
</reference>
<evidence type="ECO:0000313" key="6">
    <source>
        <dbReference type="Proteomes" id="UP001366060"/>
    </source>
</evidence>
<feature type="domain" description="Smf/DprA SLOG" evidence="2">
    <location>
        <begin position="88"/>
        <end position="296"/>
    </location>
</feature>
<dbReference type="Pfam" id="PF17782">
    <property type="entry name" value="WHD_DprA"/>
    <property type="match status" value="1"/>
</dbReference>
<protein>
    <submittedName>
        <fullName evidence="5">DNA-processing protein DprA</fullName>
    </submittedName>
</protein>
<dbReference type="EMBL" id="JBAKBA010000042">
    <property type="protein sequence ID" value="MEL0660436.1"/>
    <property type="molecule type" value="Genomic_DNA"/>
</dbReference>
<dbReference type="InterPro" id="IPR003488">
    <property type="entry name" value="DprA"/>
</dbReference>
<feature type="domain" description="Smf/DprA SAM" evidence="4">
    <location>
        <begin position="15"/>
        <end position="77"/>
    </location>
</feature>
<evidence type="ECO:0000259" key="4">
    <source>
        <dbReference type="Pfam" id="PF25317"/>
    </source>
</evidence>
<comment type="similarity">
    <text evidence="1">Belongs to the DprA/Smf family.</text>
</comment>
<dbReference type="RefSeq" id="WP_341628895.1">
    <property type="nucleotide sequence ID" value="NZ_JBAKBA010000042.1"/>
</dbReference>
<dbReference type="Proteomes" id="UP001366060">
    <property type="component" value="Unassembled WGS sequence"/>
</dbReference>
<sequence length="369" mass="40510">MQKNLFEHDAIVDSLYCWIALDAVPALQKRKIFTLLSHYSIEQLFQLNKQQLTALHLKPEQITAFLQPNKAHIQSCLDWQENADDRNIISYGDQRYPPLLKQISSPPLLLFTQGNLALLNSPQIAIIGSRSCTPYGKEKAHDLAQQLSKVGLTITSGLAIGVDGMAHQGALTEIGSTIAVLGTGLNNIYPKRHTSLATAIREKGLLISEFWPDTPAYPSNFPRRNRIISGLSLGTLVIEASLRSGSLITARYAAEQNREVFALPGSVDNPQACGCLKLIQQGAKLILNSDDIINEFPTLNLLQSTAIAQPYPAKSQSPLLSLIDYNLTSFETILARSGMDVVSLQNELIELEINGIINVQPQGYTKLKG</sequence>
<dbReference type="Gene3D" id="3.40.50.450">
    <property type="match status" value="1"/>
</dbReference>
<proteinExistence type="inferred from homology"/>
<evidence type="ECO:0000259" key="2">
    <source>
        <dbReference type="Pfam" id="PF02481"/>
    </source>
</evidence>
<evidence type="ECO:0000256" key="1">
    <source>
        <dbReference type="ARBA" id="ARBA00006525"/>
    </source>
</evidence>
<dbReference type="InterPro" id="IPR041614">
    <property type="entry name" value="DprA_WH"/>
</dbReference>
<feature type="domain" description="DprA winged helix" evidence="3">
    <location>
        <begin position="311"/>
        <end position="362"/>
    </location>
</feature>
<dbReference type="InterPro" id="IPR057338">
    <property type="entry name" value="DprA_SAM"/>
</dbReference>
<gene>
    <name evidence="5" type="primary">dprA</name>
    <name evidence="5" type="ORF">V6255_14950</name>
</gene>
<evidence type="ECO:0000259" key="3">
    <source>
        <dbReference type="Pfam" id="PF17782"/>
    </source>
</evidence>
<name>A0ABU9HEY3_9GAMM</name>